<name>A0A699X7H3_TANCI</name>
<reference evidence="1" key="1">
    <citation type="journal article" date="2019" name="Sci. Rep.">
        <title>Draft genome of Tanacetum cinerariifolium, the natural source of mosquito coil.</title>
        <authorList>
            <person name="Yamashiro T."/>
            <person name="Shiraishi A."/>
            <person name="Satake H."/>
            <person name="Nakayama K."/>
        </authorList>
    </citation>
    <scope>NUCLEOTIDE SEQUENCE</scope>
</reference>
<protein>
    <submittedName>
        <fullName evidence="1">Uncharacterized protein</fullName>
    </submittedName>
</protein>
<dbReference type="AlphaFoldDB" id="A0A699X7H3"/>
<evidence type="ECO:0000313" key="1">
    <source>
        <dbReference type="EMBL" id="GFD54430.1"/>
    </source>
</evidence>
<feature type="non-terminal residue" evidence="1">
    <location>
        <position position="1"/>
    </location>
</feature>
<comment type="caution">
    <text evidence="1">The sequence shown here is derived from an EMBL/GenBank/DDBJ whole genome shotgun (WGS) entry which is preliminary data.</text>
</comment>
<proteinExistence type="predicted"/>
<sequence>VSITAVRPVSVAVPQIKVTRPKQVQPIGTKPKLSIRRHITRSPSPNTSNSPLRVTAVKAPVVSAAQGLQGK</sequence>
<organism evidence="1">
    <name type="scientific">Tanacetum cinerariifolium</name>
    <name type="common">Dalmatian daisy</name>
    <name type="synonym">Chrysanthemum cinerariifolium</name>
    <dbReference type="NCBI Taxonomy" id="118510"/>
    <lineage>
        <taxon>Eukaryota</taxon>
        <taxon>Viridiplantae</taxon>
        <taxon>Streptophyta</taxon>
        <taxon>Embryophyta</taxon>
        <taxon>Tracheophyta</taxon>
        <taxon>Spermatophyta</taxon>
        <taxon>Magnoliopsida</taxon>
        <taxon>eudicotyledons</taxon>
        <taxon>Gunneridae</taxon>
        <taxon>Pentapetalae</taxon>
        <taxon>asterids</taxon>
        <taxon>campanulids</taxon>
        <taxon>Asterales</taxon>
        <taxon>Asteraceae</taxon>
        <taxon>Asteroideae</taxon>
        <taxon>Anthemideae</taxon>
        <taxon>Anthemidinae</taxon>
        <taxon>Tanacetum</taxon>
    </lineage>
</organism>
<dbReference type="EMBL" id="BKCJ011805786">
    <property type="protein sequence ID" value="GFD54430.1"/>
    <property type="molecule type" value="Genomic_DNA"/>
</dbReference>
<gene>
    <name evidence="1" type="ORF">Tci_926399</name>
</gene>
<accession>A0A699X7H3</accession>